<keyword evidence="2" id="KW-0812">Transmembrane</keyword>
<gene>
    <name evidence="3" type="ORF">BCR33DRAFT_717328</name>
</gene>
<evidence type="ECO:0000313" key="3">
    <source>
        <dbReference type="EMBL" id="ORY43641.1"/>
    </source>
</evidence>
<keyword evidence="2" id="KW-0472">Membrane</keyword>
<dbReference type="AlphaFoldDB" id="A0A1Y2C9D1"/>
<evidence type="ECO:0000256" key="1">
    <source>
        <dbReference type="SAM" id="MobiDB-lite"/>
    </source>
</evidence>
<keyword evidence="4" id="KW-1185">Reference proteome</keyword>
<feature type="region of interest" description="Disordered" evidence="1">
    <location>
        <begin position="1"/>
        <end position="24"/>
    </location>
</feature>
<feature type="transmembrane region" description="Helical" evidence="2">
    <location>
        <begin position="82"/>
        <end position="101"/>
    </location>
</feature>
<dbReference type="EMBL" id="MCGO01000024">
    <property type="protein sequence ID" value="ORY43641.1"/>
    <property type="molecule type" value="Genomic_DNA"/>
</dbReference>
<evidence type="ECO:0000313" key="4">
    <source>
        <dbReference type="Proteomes" id="UP000193642"/>
    </source>
</evidence>
<protein>
    <submittedName>
        <fullName evidence="3">Uncharacterized protein</fullName>
    </submittedName>
</protein>
<name>A0A1Y2C9D1_9FUNG</name>
<feature type="transmembrane region" description="Helical" evidence="2">
    <location>
        <begin position="56"/>
        <end position="76"/>
    </location>
</feature>
<keyword evidence="2" id="KW-1133">Transmembrane helix</keyword>
<proteinExistence type="predicted"/>
<reference evidence="3 4" key="1">
    <citation type="submission" date="2016-07" db="EMBL/GenBank/DDBJ databases">
        <title>Pervasive Adenine N6-methylation of Active Genes in Fungi.</title>
        <authorList>
            <consortium name="DOE Joint Genome Institute"/>
            <person name="Mondo S.J."/>
            <person name="Dannebaum R.O."/>
            <person name="Kuo R.C."/>
            <person name="Labutti K."/>
            <person name="Haridas S."/>
            <person name="Kuo A."/>
            <person name="Salamov A."/>
            <person name="Ahrendt S.R."/>
            <person name="Lipzen A."/>
            <person name="Sullivan W."/>
            <person name="Andreopoulos W.B."/>
            <person name="Clum A."/>
            <person name="Lindquist E."/>
            <person name="Daum C."/>
            <person name="Ramamoorthy G.K."/>
            <person name="Gryganskyi A."/>
            <person name="Culley D."/>
            <person name="Magnuson J.K."/>
            <person name="James T.Y."/>
            <person name="O'Malley M.A."/>
            <person name="Stajich J.E."/>
            <person name="Spatafora J.W."/>
            <person name="Visel A."/>
            <person name="Grigoriev I.V."/>
        </authorList>
    </citation>
    <scope>NUCLEOTIDE SEQUENCE [LARGE SCALE GENOMIC DNA]</scope>
    <source>
        <strain evidence="3 4">JEL800</strain>
    </source>
</reference>
<accession>A0A1Y2C9D1</accession>
<organism evidence="3 4">
    <name type="scientific">Rhizoclosmatium globosum</name>
    <dbReference type="NCBI Taxonomy" id="329046"/>
    <lineage>
        <taxon>Eukaryota</taxon>
        <taxon>Fungi</taxon>
        <taxon>Fungi incertae sedis</taxon>
        <taxon>Chytridiomycota</taxon>
        <taxon>Chytridiomycota incertae sedis</taxon>
        <taxon>Chytridiomycetes</taxon>
        <taxon>Chytridiales</taxon>
        <taxon>Chytriomycetaceae</taxon>
        <taxon>Rhizoclosmatium</taxon>
    </lineage>
</organism>
<comment type="caution">
    <text evidence="3">The sequence shown here is derived from an EMBL/GenBank/DDBJ whole genome shotgun (WGS) entry which is preliminary data.</text>
</comment>
<evidence type="ECO:0000256" key="2">
    <source>
        <dbReference type="SAM" id="Phobius"/>
    </source>
</evidence>
<dbReference type="Proteomes" id="UP000193642">
    <property type="component" value="Unassembled WGS sequence"/>
</dbReference>
<sequence>MDIFTLSKRPSSHQDAPRHLSQQSRHIPQAIYTSTITTLNTNLTHLRLKNNYTPTLRTVLALLYIVAGIPVTVCMLSQGAPLVYWLAGSGVLIVTLIRLRVRVEAAVSELNSATVIGDSVGVVWRVSPRGCEERMPCFVRSFREFWGGVEVPWEIVVSMVRKDGVEGEEDGDGFLPAYSGVGGLPGYSSV</sequence>